<accession>A0A8E0RXX8</accession>
<evidence type="ECO:0000313" key="1">
    <source>
        <dbReference type="EMBL" id="KAA0193672.1"/>
    </source>
</evidence>
<dbReference type="InterPro" id="IPR011993">
    <property type="entry name" value="PH-like_dom_sf"/>
</dbReference>
<sequence length="173" mass="19673">MLKSIRANEHQLLYLAKKARDGSLGTLSGNLWKKRLDTGKWQLRYVLQFSTPYSGLPVFDLVCFICDRYFVLYQNLLFYYECERSEKPCGVAFLESSYCEPIVNLKSNREERTGGQQGVSYRAQSVKFACDYDPPKQSVSRCQISTSDSSVNRWIGEASATTSKVSMTTLVTL</sequence>
<gene>
    <name evidence="1" type="ORF">FBUS_00276</name>
</gene>
<organism evidence="1 2">
    <name type="scientific">Fasciolopsis buskii</name>
    <dbReference type="NCBI Taxonomy" id="27845"/>
    <lineage>
        <taxon>Eukaryota</taxon>
        <taxon>Metazoa</taxon>
        <taxon>Spiralia</taxon>
        <taxon>Lophotrochozoa</taxon>
        <taxon>Platyhelminthes</taxon>
        <taxon>Trematoda</taxon>
        <taxon>Digenea</taxon>
        <taxon>Plagiorchiida</taxon>
        <taxon>Echinostomata</taxon>
        <taxon>Echinostomatoidea</taxon>
        <taxon>Fasciolidae</taxon>
        <taxon>Fasciolopsis</taxon>
    </lineage>
</organism>
<dbReference type="SUPFAM" id="SSF50729">
    <property type="entry name" value="PH domain-like"/>
    <property type="match status" value="1"/>
</dbReference>
<protein>
    <submittedName>
        <fullName evidence="1">Uncharacterized protein</fullName>
    </submittedName>
</protein>
<dbReference type="Gene3D" id="2.30.29.30">
    <property type="entry name" value="Pleckstrin-homology domain (PH domain)/Phosphotyrosine-binding domain (PTB)"/>
    <property type="match status" value="1"/>
</dbReference>
<reference evidence="1" key="1">
    <citation type="submission" date="2019-05" db="EMBL/GenBank/DDBJ databases">
        <title>Annotation for the trematode Fasciolopsis buski.</title>
        <authorList>
            <person name="Choi Y.-J."/>
        </authorList>
    </citation>
    <scope>NUCLEOTIDE SEQUENCE</scope>
    <source>
        <strain evidence="1">HT</strain>
        <tissue evidence="1">Whole worm</tissue>
    </source>
</reference>
<dbReference type="Proteomes" id="UP000728185">
    <property type="component" value="Unassembled WGS sequence"/>
</dbReference>
<comment type="caution">
    <text evidence="1">The sequence shown here is derived from an EMBL/GenBank/DDBJ whole genome shotgun (WGS) entry which is preliminary data.</text>
</comment>
<dbReference type="OrthoDB" id="10254377at2759"/>
<name>A0A8E0RXX8_9TREM</name>
<dbReference type="EMBL" id="LUCM01004876">
    <property type="protein sequence ID" value="KAA0193672.1"/>
    <property type="molecule type" value="Genomic_DNA"/>
</dbReference>
<evidence type="ECO:0000313" key="2">
    <source>
        <dbReference type="Proteomes" id="UP000728185"/>
    </source>
</evidence>
<proteinExistence type="predicted"/>
<dbReference type="AlphaFoldDB" id="A0A8E0RXX8"/>
<keyword evidence="2" id="KW-1185">Reference proteome</keyword>